<name>G7VR87_PAETH</name>
<dbReference type="EMBL" id="CP003107">
    <property type="protein sequence ID" value="AET61986.1"/>
    <property type="molecule type" value="Genomic_DNA"/>
</dbReference>
<organism evidence="1 2">
    <name type="scientific">Paenibacillus terrae (strain HPL-003)</name>
    <dbReference type="NCBI Taxonomy" id="985665"/>
    <lineage>
        <taxon>Bacteria</taxon>
        <taxon>Bacillati</taxon>
        <taxon>Bacillota</taxon>
        <taxon>Bacilli</taxon>
        <taxon>Bacillales</taxon>
        <taxon>Paenibacillaceae</taxon>
        <taxon>Paenibacillus</taxon>
    </lineage>
</organism>
<dbReference type="STRING" id="985665.HPL003_26360"/>
<reference key="2">
    <citation type="submission" date="2011-11" db="EMBL/GenBank/DDBJ databases">
        <authorList>
            <person name="Shin S.H."/>
            <person name="Kim S."/>
            <person name="Kim J.Y."/>
        </authorList>
    </citation>
    <scope>NUCLEOTIDE SEQUENCE</scope>
    <source>
        <strain>HPL-003</strain>
    </source>
</reference>
<dbReference type="KEGG" id="pta:HPL003_26360"/>
<dbReference type="Proteomes" id="UP000005876">
    <property type="component" value="Chromosome"/>
</dbReference>
<dbReference type="AlphaFoldDB" id="G7VR87"/>
<accession>G7VR87</accession>
<sequence length="151" mass="17260">MSHPYIQLHSVVDISNYIKGFEIVSTQFGPDGRVYSLLIDKIPERVRGMFPPVSLKDRHTYKVLIIDNNIEEVCIEGQQFNYHYVQPLNHHLLLVGARCHYYGPSQYDLNGKIIDYEGHTVNELLLGDGIQSVQVTEEGTIWTSYFDEGGC</sequence>
<reference evidence="2" key="1">
    <citation type="submission" date="2011-11" db="EMBL/GenBank/DDBJ databases">
        <title>Complete sequence of Paenibacillus terrae HPL-003.</title>
        <authorList>
            <person name="Shin S.H."/>
            <person name="Kim S."/>
            <person name="Kim J.Y."/>
        </authorList>
    </citation>
    <scope>NUCLEOTIDE SEQUENCE [LARGE SCALE GENOMIC DNA]</scope>
    <source>
        <strain evidence="2">HPL-003</strain>
    </source>
</reference>
<gene>
    <name evidence="1" type="ordered locus">HPL003_26360</name>
</gene>
<dbReference type="eggNOG" id="ENOG502ZUZX">
    <property type="taxonomic scope" value="Bacteria"/>
</dbReference>
<reference evidence="1 2" key="3">
    <citation type="journal article" date="2012" name="J. Bacteriol.">
        <title>Genome Sequence of Paenibacillus terrae HPL-003, a Xylanase-Producing Bacterium Isolated from Soil Found in Forest Residue.</title>
        <authorList>
            <person name="Shin S.H."/>
            <person name="Kim S."/>
            <person name="Kim J.Y."/>
            <person name="Song H.Y."/>
            <person name="Cho S.J."/>
            <person name="Kim D.R."/>
            <person name="Lee K.I."/>
            <person name="Lim H.K."/>
            <person name="Park N.J."/>
            <person name="Hwang I.T."/>
            <person name="Yang K.S."/>
        </authorList>
    </citation>
    <scope>NUCLEOTIDE SEQUENCE [LARGE SCALE GENOMIC DNA]</scope>
    <source>
        <strain evidence="1 2">HPL-003</strain>
    </source>
</reference>
<evidence type="ECO:0000313" key="1">
    <source>
        <dbReference type="EMBL" id="AET61986.1"/>
    </source>
</evidence>
<protein>
    <submittedName>
        <fullName evidence="1">Uncharacterized protein</fullName>
    </submittedName>
</protein>
<evidence type="ECO:0000313" key="2">
    <source>
        <dbReference type="Proteomes" id="UP000005876"/>
    </source>
</evidence>
<dbReference type="HOGENOM" id="CLU_1729596_0_0_9"/>
<dbReference type="RefSeq" id="WP_014282666.1">
    <property type="nucleotide sequence ID" value="NC_016641.1"/>
</dbReference>
<proteinExistence type="predicted"/>